<dbReference type="InterPro" id="IPR002052">
    <property type="entry name" value="DNA_methylase_N6_adenine_CS"/>
</dbReference>
<dbReference type="EMBL" id="LN609529">
    <property type="protein sequence ID" value="CEF66525.1"/>
    <property type="molecule type" value="Genomic_DNA"/>
</dbReference>
<dbReference type="OMA" id="CNFRPEH"/>
<evidence type="ECO:0000256" key="2">
    <source>
        <dbReference type="ARBA" id="ARBA00022490"/>
    </source>
</evidence>
<dbReference type="PANTHER" id="PTHR13200:SF0">
    <property type="entry name" value="EEF1A LYSINE METHYLTRANSFERASE 1"/>
    <property type="match status" value="1"/>
</dbReference>
<evidence type="ECO:0000256" key="5">
    <source>
        <dbReference type="HAMAP-Rule" id="MF_03187"/>
    </source>
</evidence>
<evidence type="ECO:0000256" key="1">
    <source>
        <dbReference type="ARBA" id="ARBA00004496"/>
    </source>
</evidence>
<dbReference type="STRING" id="34506.A0A090LG77"/>
<dbReference type="PROSITE" id="PS00092">
    <property type="entry name" value="N6_MTASE"/>
    <property type="match status" value="1"/>
</dbReference>
<dbReference type="GO" id="GO:0003676">
    <property type="term" value="F:nucleic acid binding"/>
    <property type="evidence" value="ECO:0007669"/>
    <property type="project" value="InterPro"/>
</dbReference>
<accession>A0A090LG77</accession>
<keyword evidence="3 5" id="KW-0489">Methyltransferase</keyword>
<dbReference type="GO" id="GO:0016279">
    <property type="term" value="F:protein-lysine N-methyltransferase activity"/>
    <property type="evidence" value="ECO:0007669"/>
    <property type="project" value="UniProtKB-UniRule"/>
</dbReference>
<dbReference type="Gene3D" id="3.40.50.150">
    <property type="entry name" value="Vaccinia Virus protein VP39"/>
    <property type="match status" value="1"/>
</dbReference>
<dbReference type="OrthoDB" id="206354at2759"/>
<comment type="similarity">
    <text evidence="5">Belongs to the class I-like SAM-binding methyltransferase superfamily. EFM5 family.</text>
</comment>
<dbReference type="CTD" id="36378889"/>
<name>A0A090LG77_STRRB</name>
<proteinExistence type="inferred from homology"/>
<evidence type="ECO:0000313" key="9">
    <source>
        <dbReference type="WormBase" id="SRAE_2000119300"/>
    </source>
</evidence>
<dbReference type="EC" id="2.1.1.-" evidence="5"/>
<dbReference type="WormBase" id="SRAE_2000119300">
    <property type="protein sequence ID" value="SRP09278"/>
    <property type="gene ID" value="WBGene00261395"/>
</dbReference>
<organism evidence="6">
    <name type="scientific">Strongyloides ratti</name>
    <name type="common">Parasitic roundworm</name>
    <dbReference type="NCBI Taxonomy" id="34506"/>
    <lineage>
        <taxon>Eukaryota</taxon>
        <taxon>Metazoa</taxon>
        <taxon>Ecdysozoa</taxon>
        <taxon>Nematoda</taxon>
        <taxon>Chromadorea</taxon>
        <taxon>Rhabditida</taxon>
        <taxon>Tylenchina</taxon>
        <taxon>Panagrolaimomorpha</taxon>
        <taxon>Strongyloidoidea</taxon>
        <taxon>Strongyloididae</taxon>
        <taxon>Strongyloides</taxon>
    </lineage>
</organism>
<dbReference type="GeneID" id="36378889"/>
<dbReference type="Pfam" id="PF10237">
    <property type="entry name" value="N6-adenineMlase"/>
    <property type="match status" value="1"/>
</dbReference>
<reference evidence="8" key="2">
    <citation type="submission" date="2020-12" db="UniProtKB">
        <authorList>
            <consortium name="WormBaseParasite"/>
        </authorList>
    </citation>
    <scope>IDENTIFICATION</scope>
</reference>
<keyword evidence="7" id="KW-1185">Reference proteome</keyword>
<dbReference type="WBParaSite" id="SRAE_2000119300.1">
    <property type="protein sequence ID" value="SRAE_2000119300.1"/>
    <property type="gene ID" value="WBGene00261395"/>
</dbReference>
<evidence type="ECO:0000313" key="7">
    <source>
        <dbReference type="Proteomes" id="UP000035682"/>
    </source>
</evidence>
<reference evidence="6 7" key="1">
    <citation type="submission" date="2014-09" db="EMBL/GenBank/DDBJ databases">
        <authorList>
            <person name="Martin A.A."/>
        </authorList>
    </citation>
    <scope>NUCLEOTIDE SEQUENCE</scope>
    <source>
        <strain evidence="7">ED321</strain>
        <strain evidence="6">ED321 Heterogonic</strain>
    </source>
</reference>
<dbReference type="Proteomes" id="UP000035682">
    <property type="component" value="Unplaced"/>
</dbReference>
<evidence type="ECO:0000256" key="4">
    <source>
        <dbReference type="ARBA" id="ARBA00022679"/>
    </source>
</evidence>
<gene>
    <name evidence="6 8 9" type="ORF">SRAE_2000119300</name>
</gene>
<evidence type="ECO:0000313" key="6">
    <source>
        <dbReference type="EMBL" id="CEF66525.1"/>
    </source>
</evidence>
<evidence type="ECO:0000256" key="3">
    <source>
        <dbReference type="ARBA" id="ARBA00022603"/>
    </source>
</evidence>
<sequence length="210" mass="24342">MNEDDDMPQLSATTLAALREFLEEQKNIIPPETEPVPENWKLSQFWYSDETAEKLVNEAIEALGERGGKIALVSSPTLMRFFRQTNSYRDGKISVHLFEFDKRFGEQFPEEYSFYDFNNPLNIDISHKEKYDYIIADPPYLSDECLTAVSRSLKYLSKNDDCKILLCTGAIMEDVAERNLNVKRTNFNPRHSNNLSNDFCSFANYKTVTF</sequence>
<comment type="function">
    <text evidence="5">S-adenosyl-L-methionine-dependent protein-lysine N-methyltransferase that methylates elongation factor 1-alpha.</text>
</comment>
<dbReference type="GO" id="GO:0005737">
    <property type="term" value="C:cytoplasm"/>
    <property type="evidence" value="ECO:0007669"/>
    <property type="project" value="UniProtKB-SubCell"/>
</dbReference>
<dbReference type="InterPro" id="IPR029063">
    <property type="entry name" value="SAM-dependent_MTases_sf"/>
</dbReference>
<keyword evidence="4 5" id="KW-0808">Transferase</keyword>
<dbReference type="GO" id="GO:0032259">
    <property type="term" value="P:methylation"/>
    <property type="evidence" value="ECO:0007669"/>
    <property type="project" value="UniProtKB-KW"/>
</dbReference>
<evidence type="ECO:0000313" key="8">
    <source>
        <dbReference type="WBParaSite" id="SRAE_2000119300.1"/>
    </source>
</evidence>
<keyword evidence="2 5" id="KW-0963">Cytoplasm</keyword>
<protein>
    <recommendedName>
        <fullName evidence="5">Protein-lysine N-methyltransferase SRAE_2000119300</fullName>
        <ecNumber evidence="5">2.1.1.-</ecNumber>
    </recommendedName>
</protein>
<dbReference type="InterPro" id="IPR019369">
    <property type="entry name" value="Efm5/EEF1AKMT1"/>
</dbReference>
<dbReference type="InterPro" id="IPR041370">
    <property type="entry name" value="Mlase_EEF1AKMT1/ZCCHC4"/>
</dbReference>
<dbReference type="HAMAP" id="MF_03187">
    <property type="entry name" value="Methyltr_EFM5"/>
    <property type="match status" value="1"/>
</dbReference>
<comment type="subcellular location">
    <subcellularLocation>
        <location evidence="1 5">Cytoplasm</location>
    </subcellularLocation>
</comment>
<dbReference type="RefSeq" id="XP_024505725.1">
    <property type="nucleotide sequence ID" value="XM_024652115.1"/>
</dbReference>
<dbReference type="AlphaFoldDB" id="A0A090LG77"/>
<dbReference type="PANTHER" id="PTHR13200">
    <property type="entry name" value="EEF1A LYSINE METHYLTRANSFERASE 1"/>
    <property type="match status" value="1"/>
</dbReference>